<evidence type="ECO:0000256" key="3">
    <source>
        <dbReference type="ARBA" id="ARBA00022692"/>
    </source>
</evidence>
<keyword evidence="4 6" id="KW-1133">Transmembrane helix</keyword>
<feature type="transmembrane region" description="Helical" evidence="6">
    <location>
        <begin position="59"/>
        <end position="80"/>
    </location>
</feature>
<keyword evidence="2" id="KW-1003">Cell membrane</keyword>
<comment type="subcellular location">
    <subcellularLocation>
        <location evidence="1">Cell membrane</location>
        <topology evidence="1">Multi-pass membrane protein</topology>
    </subcellularLocation>
</comment>
<evidence type="ECO:0000256" key="2">
    <source>
        <dbReference type="ARBA" id="ARBA00022475"/>
    </source>
</evidence>
<reference evidence="7 8" key="1">
    <citation type="submission" date="2016-11" db="EMBL/GenBank/DDBJ databases">
        <authorList>
            <person name="Jaros S."/>
            <person name="Januszkiewicz K."/>
            <person name="Wedrychowicz H."/>
        </authorList>
    </citation>
    <scope>NUCLEOTIDE SEQUENCE [LARGE SCALE GENOMIC DNA]</scope>
    <source>
        <strain evidence="7 8">DSM 15480</strain>
    </source>
</reference>
<name>A0A1M6QW74_9FIRM</name>
<feature type="transmembrane region" description="Helical" evidence="6">
    <location>
        <begin position="30"/>
        <end position="47"/>
    </location>
</feature>
<evidence type="ECO:0000256" key="1">
    <source>
        <dbReference type="ARBA" id="ARBA00004651"/>
    </source>
</evidence>
<sequence length="124" mass="13806">MKILKQFLIILLYSFIGEALNFFLPLPIPASIYGMALLFVSLMTGIIRVQDILEAGRFLIEIMPVMFVPAGVGLMTSWGILKPMLLPVSVIIMAAIITVMAVSGLSSQWIVQHTRKKKEDLKDE</sequence>
<dbReference type="PANTHER" id="PTHR33931">
    <property type="entry name" value="HOLIN-LIKE PROTEIN CIDA-RELATED"/>
    <property type="match status" value="1"/>
</dbReference>
<keyword evidence="3 6" id="KW-0812">Transmembrane</keyword>
<dbReference type="STRING" id="1121950.SAMN02745243_02534"/>
<dbReference type="EMBL" id="FQZY01000038">
    <property type="protein sequence ID" value="SHK24338.1"/>
    <property type="molecule type" value="Genomic_DNA"/>
</dbReference>
<dbReference type="Pfam" id="PF03788">
    <property type="entry name" value="LrgA"/>
    <property type="match status" value="1"/>
</dbReference>
<dbReference type="RefSeq" id="WP_073111014.1">
    <property type="nucleotide sequence ID" value="NZ_FQZY01000038.1"/>
</dbReference>
<dbReference type="GO" id="GO:0005886">
    <property type="term" value="C:plasma membrane"/>
    <property type="evidence" value="ECO:0007669"/>
    <property type="project" value="UniProtKB-SubCell"/>
</dbReference>
<evidence type="ECO:0000256" key="5">
    <source>
        <dbReference type="ARBA" id="ARBA00023136"/>
    </source>
</evidence>
<proteinExistence type="predicted"/>
<dbReference type="InterPro" id="IPR005538">
    <property type="entry name" value="LrgA/CidA"/>
</dbReference>
<gene>
    <name evidence="7" type="ORF">SAMN02745243_02534</name>
</gene>
<organism evidence="7 8">
    <name type="scientific">Hespellia stercorisuis DSM 15480</name>
    <dbReference type="NCBI Taxonomy" id="1121950"/>
    <lineage>
        <taxon>Bacteria</taxon>
        <taxon>Bacillati</taxon>
        <taxon>Bacillota</taxon>
        <taxon>Clostridia</taxon>
        <taxon>Lachnospirales</taxon>
        <taxon>Lachnospiraceae</taxon>
        <taxon>Hespellia</taxon>
    </lineage>
</organism>
<keyword evidence="5 6" id="KW-0472">Membrane</keyword>
<evidence type="ECO:0000256" key="6">
    <source>
        <dbReference type="SAM" id="Phobius"/>
    </source>
</evidence>
<evidence type="ECO:0000313" key="8">
    <source>
        <dbReference type="Proteomes" id="UP000184301"/>
    </source>
</evidence>
<keyword evidence="8" id="KW-1185">Reference proteome</keyword>
<dbReference type="PANTHER" id="PTHR33931:SF2">
    <property type="entry name" value="HOLIN-LIKE PROTEIN CIDA"/>
    <property type="match status" value="1"/>
</dbReference>
<dbReference type="OrthoDB" id="3176438at2"/>
<dbReference type="AlphaFoldDB" id="A0A1M6QW74"/>
<accession>A0A1M6QW74</accession>
<evidence type="ECO:0000313" key="7">
    <source>
        <dbReference type="EMBL" id="SHK24338.1"/>
    </source>
</evidence>
<feature type="transmembrane region" description="Helical" evidence="6">
    <location>
        <begin position="86"/>
        <end position="111"/>
    </location>
</feature>
<feature type="transmembrane region" description="Helical" evidence="6">
    <location>
        <begin position="7"/>
        <end position="24"/>
    </location>
</feature>
<protein>
    <submittedName>
        <fullName evidence="7">Holin-like protein</fullName>
    </submittedName>
</protein>
<evidence type="ECO:0000256" key="4">
    <source>
        <dbReference type="ARBA" id="ARBA00022989"/>
    </source>
</evidence>
<dbReference type="Proteomes" id="UP000184301">
    <property type="component" value="Unassembled WGS sequence"/>
</dbReference>